<dbReference type="GO" id="GO:0002250">
    <property type="term" value="P:adaptive immune response"/>
    <property type="evidence" value="ECO:0007669"/>
    <property type="project" value="UniProtKB-KW"/>
</dbReference>
<dbReference type="HOGENOM" id="CLU_077975_3_1_1"/>
<dbReference type="CDD" id="cd00099">
    <property type="entry name" value="IgV"/>
    <property type="match status" value="1"/>
</dbReference>
<keyword evidence="4" id="KW-0675">Receptor</keyword>
<dbReference type="InterPro" id="IPR013106">
    <property type="entry name" value="Ig_V-set"/>
</dbReference>
<dbReference type="InterPro" id="IPR051006">
    <property type="entry name" value="TCR_variable_domain"/>
</dbReference>
<dbReference type="InterPro" id="IPR013783">
    <property type="entry name" value="Ig-like_fold"/>
</dbReference>
<evidence type="ECO:0000256" key="7">
    <source>
        <dbReference type="SAM" id="SignalP"/>
    </source>
</evidence>
<protein>
    <recommendedName>
        <fullName evidence="8">Ig-like domain-containing protein</fullName>
    </recommendedName>
</protein>
<feature type="domain" description="Ig-like" evidence="8">
    <location>
        <begin position="145"/>
        <end position="242"/>
    </location>
</feature>
<keyword evidence="2" id="KW-0391">Immunity</keyword>
<dbReference type="FunCoup" id="H9GUM5">
    <property type="interactions" value="7"/>
</dbReference>
<dbReference type="InterPro" id="IPR003599">
    <property type="entry name" value="Ig_sub"/>
</dbReference>
<dbReference type="GO" id="GO:0042605">
    <property type="term" value="F:peptide antigen binding"/>
    <property type="evidence" value="ECO:0000318"/>
    <property type="project" value="GO_Central"/>
</dbReference>
<dbReference type="Bgee" id="ENSACAG00000026327">
    <property type="expression patterns" value="Expressed in lung and 3 other cell types or tissues"/>
</dbReference>
<dbReference type="InParanoid" id="H9GUM5"/>
<evidence type="ECO:0000256" key="2">
    <source>
        <dbReference type="ARBA" id="ARBA00022859"/>
    </source>
</evidence>
<evidence type="ECO:0000256" key="4">
    <source>
        <dbReference type="ARBA" id="ARBA00023170"/>
    </source>
</evidence>
<dbReference type="SMART" id="SM00407">
    <property type="entry name" value="IGc1"/>
    <property type="match status" value="1"/>
</dbReference>
<dbReference type="STRING" id="28377.ENSACAP00000020805"/>
<feature type="chain" id="PRO_5003621546" description="Ig-like domain-containing protein" evidence="7">
    <location>
        <begin position="22"/>
        <end position="247"/>
    </location>
</feature>
<evidence type="ECO:0000313" key="10">
    <source>
        <dbReference type="Proteomes" id="UP000001646"/>
    </source>
</evidence>
<dbReference type="PROSITE" id="PS50835">
    <property type="entry name" value="IG_LIKE"/>
    <property type="match status" value="2"/>
</dbReference>
<reference evidence="9" key="3">
    <citation type="submission" date="2025-09" db="UniProtKB">
        <authorList>
            <consortium name="Ensembl"/>
        </authorList>
    </citation>
    <scope>IDENTIFICATION</scope>
</reference>
<dbReference type="Pfam" id="PF07654">
    <property type="entry name" value="C1-set"/>
    <property type="match status" value="1"/>
</dbReference>
<organism evidence="9 10">
    <name type="scientific">Anolis carolinensis</name>
    <name type="common">Green anole</name>
    <name type="synonym">American chameleon</name>
    <dbReference type="NCBI Taxonomy" id="28377"/>
    <lineage>
        <taxon>Eukaryota</taxon>
        <taxon>Metazoa</taxon>
        <taxon>Chordata</taxon>
        <taxon>Craniata</taxon>
        <taxon>Vertebrata</taxon>
        <taxon>Euteleostomi</taxon>
        <taxon>Lepidosauria</taxon>
        <taxon>Squamata</taxon>
        <taxon>Bifurcata</taxon>
        <taxon>Unidentata</taxon>
        <taxon>Episquamata</taxon>
        <taxon>Toxicofera</taxon>
        <taxon>Iguania</taxon>
        <taxon>Dactyloidae</taxon>
        <taxon>Anolis</taxon>
    </lineage>
</organism>
<keyword evidence="10" id="KW-1185">Reference proteome</keyword>
<dbReference type="Proteomes" id="UP000001646">
    <property type="component" value="Unplaced"/>
</dbReference>
<dbReference type="PANTHER" id="PTHR19343">
    <property type="entry name" value="T CELL RECEPTOR ALPHA VARIABLE 1-2"/>
    <property type="match status" value="1"/>
</dbReference>
<dbReference type="SMART" id="SM00406">
    <property type="entry name" value="IGv"/>
    <property type="match status" value="1"/>
</dbReference>
<keyword evidence="1 7" id="KW-0732">Signal</keyword>
<dbReference type="InterPro" id="IPR036179">
    <property type="entry name" value="Ig-like_dom_sf"/>
</dbReference>
<dbReference type="Pfam" id="PF07686">
    <property type="entry name" value="V-set"/>
    <property type="match status" value="1"/>
</dbReference>
<evidence type="ECO:0000256" key="3">
    <source>
        <dbReference type="ARBA" id="ARBA00023130"/>
    </source>
</evidence>
<evidence type="ECO:0000256" key="6">
    <source>
        <dbReference type="ARBA" id="ARBA00043266"/>
    </source>
</evidence>
<feature type="signal peptide" evidence="7">
    <location>
        <begin position="1"/>
        <end position="21"/>
    </location>
</feature>
<dbReference type="GeneID" id="100558620"/>
<dbReference type="GeneTree" id="ENSGT00940000163371"/>
<sequence>MSSPTILLCLLLALSIRGGSFQPVPAQPSQASFAEGATAILNCPLEKGKIQDYHVFWFQQKPSAAPAWVLKHANDNRIDRGSQFDTRFVPIRDAGANAYVLQIQGVRTEDSAMYWCVAEGNYFSTFVSGSGTQLSIRGGASVKAPASVTLLSDVSQTSNAPTVHALCAVEQFYPGILEMKWSVAGKEITEGVTPGQVILNKDGSYSARSILNISRDLLNSGKPVKCIIRHESSGAEHKQSLEQCQGV</sequence>
<evidence type="ECO:0000259" key="8">
    <source>
        <dbReference type="PROSITE" id="PS50835"/>
    </source>
</evidence>
<dbReference type="eggNOG" id="ENOG502SRT3">
    <property type="taxonomic scope" value="Eukaryota"/>
</dbReference>
<dbReference type="CDD" id="cd00098">
    <property type="entry name" value="IgC1"/>
    <property type="match status" value="1"/>
</dbReference>
<reference evidence="9" key="1">
    <citation type="submission" date="2009-12" db="EMBL/GenBank/DDBJ databases">
        <title>The Genome Sequence of Anolis carolinensis (Green Anole Lizard).</title>
        <authorList>
            <consortium name="The Genome Sequencing Platform"/>
            <person name="Di Palma F."/>
            <person name="Alfoldi J."/>
            <person name="Heiman D."/>
            <person name="Young S."/>
            <person name="Grabherr M."/>
            <person name="Johnson J."/>
            <person name="Lander E.S."/>
            <person name="Lindblad-Toh K."/>
        </authorList>
    </citation>
    <scope>NUCLEOTIDE SEQUENCE [LARGE SCALE GENOMIC DNA]</scope>
    <source>
        <strain evidence="9">JBL SC #1</strain>
    </source>
</reference>
<dbReference type="PANTHER" id="PTHR19343:SF13">
    <property type="entry name" value="T CELL RECEPTOR ALPHA VARIABLE 21"/>
    <property type="match status" value="1"/>
</dbReference>
<keyword evidence="6" id="KW-1279">T cell receptor</keyword>
<dbReference type="AlphaFoldDB" id="H9GUM5"/>
<dbReference type="KEGG" id="acs:100558620"/>
<evidence type="ECO:0000256" key="5">
    <source>
        <dbReference type="ARBA" id="ARBA00023319"/>
    </source>
</evidence>
<dbReference type="InterPro" id="IPR007110">
    <property type="entry name" value="Ig-like_dom"/>
</dbReference>
<gene>
    <name evidence="9" type="primary">LOC100558620</name>
</gene>
<dbReference type="GO" id="GO:0042101">
    <property type="term" value="C:T cell receptor complex"/>
    <property type="evidence" value="ECO:0007669"/>
    <property type="project" value="UniProtKB-KW"/>
</dbReference>
<dbReference type="Ensembl" id="ENSACAT00000028632.3">
    <property type="protein sequence ID" value="ENSACAP00000020805.2"/>
    <property type="gene ID" value="ENSACAG00000026327.3"/>
</dbReference>
<dbReference type="Gene3D" id="2.60.40.10">
    <property type="entry name" value="Immunoglobulins"/>
    <property type="match status" value="2"/>
</dbReference>
<dbReference type="InterPro" id="IPR003597">
    <property type="entry name" value="Ig_C1-set"/>
</dbReference>
<evidence type="ECO:0000313" key="9">
    <source>
        <dbReference type="Ensembl" id="ENSACAP00000020805.2"/>
    </source>
</evidence>
<proteinExistence type="predicted"/>
<name>H9GUM5_ANOCA</name>
<keyword evidence="3" id="KW-1064">Adaptive immunity</keyword>
<evidence type="ECO:0000256" key="1">
    <source>
        <dbReference type="ARBA" id="ARBA00022729"/>
    </source>
</evidence>
<dbReference type="OrthoDB" id="8924181at2759"/>
<dbReference type="SUPFAM" id="SSF48726">
    <property type="entry name" value="Immunoglobulin"/>
    <property type="match status" value="2"/>
</dbReference>
<dbReference type="SMART" id="SM00409">
    <property type="entry name" value="IG"/>
    <property type="match status" value="1"/>
</dbReference>
<reference evidence="9" key="2">
    <citation type="submission" date="2025-08" db="UniProtKB">
        <authorList>
            <consortium name="Ensembl"/>
        </authorList>
    </citation>
    <scope>IDENTIFICATION</scope>
</reference>
<accession>H9GUM5</accession>
<feature type="domain" description="Ig-like" evidence="8">
    <location>
        <begin position="4"/>
        <end position="128"/>
    </location>
</feature>
<keyword evidence="5" id="KW-0393">Immunoglobulin domain</keyword>